<dbReference type="EMBL" id="BAAATZ010000007">
    <property type="protein sequence ID" value="GAA2724579.1"/>
    <property type="molecule type" value="Genomic_DNA"/>
</dbReference>
<evidence type="ECO:0000313" key="6">
    <source>
        <dbReference type="Proteomes" id="UP001501842"/>
    </source>
</evidence>
<evidence type="ECO:0000256" key="1">
    <source>
        <dbReference type="ARBA" id="ARBA00022603"/>
    </source>
</evidence>
<dbReference type="SUPFAM" id="SSF53335">
    <property type="entry name" value="S-adenosyl-L-methionine-dependent methyltransferases"/>
    <property type="match status" value="1"/>
</dbReference>
<dbReference type="Pfam" id="PF05175">
    <property type="entry name" value="MTS"/>
    <property type="match status" value="1"/>
</dbReference>
<dbReference type="InterPro" id="IPR052190">
    <property type="entry name" value="Euk-Arch_PrmC-MTase"/>
</dbReference>
<gene>
    <name evidence="5" type="ORF">GCM10010439_22540</name>
</gene>
<evidence type="ECO:0000256" key="3">
    <source>
        <dbReference type="ARBA" id="ARBA00022691"/>
    </source>
</evidence>
<dbReference type="GO" id="GO:0032259">
    <property type="term" value="P:methylation"/>
    <property type="evidence" value="ECO:0007669"/>
    <property type="project" value="UniProtKB-KW"/>
</dbReference>
<dbReference type="CDD" id="cd02440">
    <property type="entry name" value="AdoMet_MTases"/>
    <property type="match status" value="1"/>
</dbReference>
<dbReference type="Proteomes" id="UP001501842">
    <property type="component" value="Unassembled WGS sequence"/>
</dbReference>
<dbReference type="InterPro" id="IPR007848">
    <property type="entry name" value="Small_mtfrase_dom"/>
</dbReference>
<dbReference type="GO" id="GO:0008168">
    <property type="term" value="F:methyltransferase activity"/>
    <property type="evidence" value="ECO:0007669"/>
    <property type="project" value="UniProtKB-KW"/>
</dbReference>
<keyword evidence="3" id="KW-0949">S-adenosyl-L-methionine</keyword>
<organism evidence="5 6">
    <name type="scientific">Actinocorallia aurantiaca</name>
    <dbReference type="NCBI Taxonomy" id="46204"/>
    <lineage>
        <taxon>Bacteria</taxon>
        <taxon>Bacillati</taxon>
        <taxon>Actinomycetota</taxon>
        <taxon>Actinomycetes</taxon>
        <taxon>Streptosporangiales</taxon>
        <taxon>Thermomonosporaceae</taxon>
        <taxon>Actinocorallia</taxon>
    </lineage>
</organism>
<keyword evidence="2" id="KW-0808">Transferase</keyword>
<comment type="caution">
    <text evidence="5">The sequence shown here is derived from an EMBL/GenBank/DDBJ whole genome shotgun (WGS) entry which is preliminary data.</text>
</comment>
<feature type="domain" description="Methyltransferase small" evidence="4">
    <location>
        <begin position="15"/>
        <end position="105"/>
    </location>
</feature>
<dbReference type="Gene3D" id="3.40.50.150">
    <property type="entry name" value="Vaccinia Virus protein VP39"/>
    <property type="match status" value="1"/>
</dbReference>
<sequence length="216" mass="23419">MAIFRLPGVYRPQGDTHLLCEALKEAGVRGARVLDVCTGTGRVALSAALHGAARVTAVDVSWRAVMSARANALMRGVNIRVRQGDLFTPVKGERFDVITINPPYVPNLNGEPGRHGRERAWDAGPRGRATLDRVCEQAPRQLGPGGLLLMVHSALCGVETTLDALRTSGMKASVLLRHDEPFGPVMRSRADELASHGLIRHGQDREELVVIRAERA</sequence>
<protein>
    <submittedName>
        <fullName evidence="5">Methyltransferase</fullName>
    </submittedName>
</protein>
<dbReference type="RefSeq" id="WP_344450249.1">
    <property type="nucleotide sequence ID" value="NZ_BAAATZ010000007.1"/>
</dbReference>
<dbReference type="InterPro" id="IPR029063">
    <property type="entry name" value="SAM-dependent_MTases_sf"/>
</dbReference>
<proteinExistence type="predicted"/>
<name>A0ABP6GJ19_9ACTN</name>
<dbReference type="NCBIfam" id="TIGR00537">
    <property type="entry name" value="hemK_rel_arch"/>
    <property type="match status" value="1"/>
</dbReference>
<evidence type="ECO:0000256" key="2">
    <source>
        <dbReference type="ARBA" id="ARBA00022679"/>
    </source>
</evidence>
<evidence type="ECO:0000313" key="5">
    <source>
        <dbReference type="EMBL" id="GAA2724579.1"/>
    </source>
</evidence>
<dbReference type="InterPro" id="IPR004557">
    <property type="entry name" value="PrmC-related"/>
</dbReference>
<keyword evidence="1 5" id="KW-0489">Methyltransferase</keyword>
<dbReference type="PANTHER" id="PTHR45875:SF1">
    <property type="entry name" value="METHYLTRANSFERASE N6AMT1"/>
    <property type="match status" value="1"/>
</dbReference>
<evidence type="ECO:0000259" key="4">
    <source>
        <dbReference type="Pfam" id="PF05175"/>
    </source>
</evidence>
<reference evidence="6" key="1">
    <citation type="journal article" date="2019" name="Int. J. Syst. Evol. Microbiol.">
        <title>The Global Catalogue of Microorganisms (GCM) 10K type strain sequencing project: providing services to taxonomists for standard genome sequencing and annotation.</title>
        <authorList>
            <consortium name="The Broad Institute Genomics Platform"/>
            <consortium name="The Broad Institute Genome Sequencing Center for Infectious Disease"/>
            <person name="Wu L."/>
            <person name="Ma J."/>
        </authorList>
    </citation>
    <scope>NUCLEOTIDE SEQUENCE [LARGE SCALE GENOMIC DNA]</scope>
    <source>
        <strain evidence="6">JCM 8201</strain>
    </source>
</reference>
<accession>A0ABP6GJ19</accession>
<dbReference type="PANTHER" id="PTHR45875">
    <property type="entry name" value="METHYLTRANSFERASE N6AMT1"/>
    <property type="match status" value="1"/>
</dbReference>
<keyword evidence="6" id="KW-1185">Reference proteome</keyword>